<name>W6YR32_COCC2</name>
<dbReference type="GeneID" id="19151779"/>
<accession>W6YR32</accession>
<organism evidence="1 2">
    <name type="scientific">Cochliobolus carbonum (strain 26-R-13)</name>
    <name type="common">Maize leaf spot fungus</name>
    <name type="synonym">Bipolaris zeicola</name>
    <dbReference type="NCBI Taxonomy" id="930089"/>
    <lineage>
        <taxon>Eukaryota</taxon>
        <taxon>Fungi</taxon>
        <taxon>Dikarya</taxon>
        <taxon>Ascomycota</taxon>
        <taxon>Pezizomycotina</taxon>
        <taxon>Dothideomycetes</taxon>
        <taxon>Pleosporomycetidae</taxon>
        <taxon>Pleosporales</taxon>
        <taxon>Pleosporineae</taxon>
        <taxon>Pleosporaceae</taxon>
        <taxon>Bipolaris</taxon>
    </lineage>
</organism>
<dbReference type="KEGG" id="bze:COCCADRAFT_84491"/>
<proteinExistence type="predicted"/>
<gene>
    <name evidence="1" type="ORF">COCCADRAFT_84491</name>
</gene>
<dbReference type="AlphaFoldDB" id="W6YR32"/>
<reference evidence="1 2" key="1">
    <citation type="journal article" date="2013" name="PLoS Genet.">
        <title>Comparative genome structure, secondary metabolite, and effector coding capacity across Cochliobolus pathogens.</title>
        <authorList>
            <person name="Condon B.J."/>
            <person name="Leng Y."/>
            <person name="Wu D."/>
            <person name="Bushley K.E."/>
            <person name="Ohm R.A."/>
            <person name="Otillar R."/>
            <person name="Martin J."/>
            <person name="Schackwitz W."/>
            <person name="Grimwood J."/>
            <person name="MohdZainudin N."/>
            <person name="Xue C."/>
            <person name="Wang R."/>
            <person name="Manning V.A."/>
            <person name="Dhillon B."/>
            <person name="Tu Z.J."/>
            <person name="Steffenson B.J."/>
            <person name="Salamov A."/>
            <person name="Sun H."/>
            <person name="Lowry S."/>
            <person name="LaButti K."/>
            <person name="Han J."/>
            <person name="Copeland A."/>
            <person name="Lindquist E."/>
            <person name="Barry K."/>
            <person name="Schmutz J."/>
            <person name="Baker S.E."/>
            <person name="Ciuffetti L.M."/>
            <person name="Grigoriev I.V."/>
            <person name="Zhong S."/>
            <person name="Turgeon B.G."/>
        </authorList>
    </citation>
    <scope>NUCLEOTIDE SEQUENCE [LARGE SCALE GENOMIC DNA]</scope>
    <source>
        <strain evidence="1 2">26-R-13</strain>
    </source>
</reference>
<protein>
    <submittedName>
        <fullName evidence="1">Uncharacterized protein</fullName>
    </submittedName>
</protein>
<evidence type="ECO:0000313" key="2">
    <source>
        <dbReference type="Proteomes" id="UP000053841"/>
    </source>
</evidence>
<keyword evidence="2" id="KW-1185">Reference proteome</keyword>
<dbReference type="HOGENOM" id="CLU_3068316_0_0_1"/>
<dbReference type="EMBL" id="KI964547">
    <property type="protein sequence ID" value="EUC37879.1"/>
    <property type="molecule type" value="Genomic_DNA"/>
</dbReference>
<sequence>MYPVSPTLLRCLPYCDGRCSACWSTKKQSLRGNNACILLPWTQPLEAKEPCPK</sequence>
<dbReference type="RefSeq" id="XP_007707876.1">
    <property type="nucleotide sequence ID" value="XM_007709686.1"/>
</dbReference>
<evidence type="ECO:0000313" key="1">
    <source>
        <dbReference type="EMBL" id="EUC37879.1"/>
    </source>
</evidence>
<dbReference type="Proteomes" id="UP000053841">
    <property type="component" value="Unassembled WGS sequence"/>
</dbReference>